<comment type="caution">
    <text evidence="3">The sequence shown here is derived from an EMBL/GenBank/DDBJ whole genome shotgun (WGS) entry which is preliminary data.</text>
</comment>
<dbReference type="InterPro" id="IPR059179">
    <property type="entry name" value="MLKL-like_MCAfunc"/>
</dbReference>
<dbReference type="Gene3D" id="1.10.510.10">
    <property type="entry name" value="Transferase(Phosphotransferase) domain 1"/>
    <property type="match status" value="2"/>
</dbReference>
<dbReference type="SUPFAM" id="SSF56112">
    <property type="entry name" value="Protein kinase-like (PK-like)"/>
    <property type="match status" value="2"/>
</dbReference>
<dbReference type="InterPro" id="IPR006597">
    <property type="entry name" value="Sel1-like"/>
</dbReference>
<dbReference type="CDD" id="cd21037">
    <property type="entry name" value="MLKL_NTD"/>
    <property type="match status" value="1"/>
</dbReference>
<protein>
    <submittedName>
        <fullName evidence="3">Kinase-like protein</fullName>
    </submittedName>
</protein>
<dbReference type="InterPro" id="IPR051681">
    <property type="entry name" value="Ser/Thr_Kinases-Pseudokinases"/>
</dbReference>
<keyword evidence="3" id="KW-0808">Transferase</keyword>
<dbReference type="OrthoDB" id="2428776at2759"/>
<dbReference type="Pfam" id="PF07714">
    <property type="entry name" value="PK_Tyr_Ser-Thr"/>
    <property type="match status" value="2"/>
</dbReference>
<dbReference type="PANTHER" id="PTHR44329">
    <property type="entry name" value="SERINE/THREONINE-PROTEIN KINASE TNNI3K-RELATED"/>
    <property type="match status" value="1"/>
</dbReference>
<dbReference type="InterPro" id="IPR001245">
    <property type="entry name" value="Ser-Thr/Tyr_kinase_cat_dom"/>
</dbReference>
<feature type="coiled-coil region" evidence="1">
    <location>
        <begin position="1137"/>
        <end position="1167"/>
    </location>
</feature>
<dbReference type="InterPro" id="IPR036537">
    <property type="entry name" value="Adaptor_Cbl_N_dom_sf"/>
</dbReference>
<dbReference type="InterPro" id="IPR011990">
    <property type="entry name" value="TPR-like_helical_dom_sf"/>
</dbReference>
<sequence>MISFTDWLEQVVENRDIELIKFDDLKLHAKKRKKDGNSSRSCISFNNLQFTYHNLTDFYDINVDEEEMKAIFSMGMEHENIINAFIAQSAGSLEYYLLVEVTNHGNLTNYLKETKLTWDQRNNLALQLISGLKFLHDQSINPNNVFLYGDNLKLTNFGSLTIFKSHDLTQIIPYVEPQALMLGEEFIGNSYGKDNNSSNMFGTKSNIYCFGVLLWQISSGLQPYSSLTPVKMVDHISRGKREELFAGTPVKYYELYQECWQHDPDQRPDCLMAYNKLKLVDINDVISAESLNYEDTFKLDLDFYKSKIHSAPSLYDESTAVETWTEDDSNKMQAVSRDSQNSIKEILTEGGTITPDKAKQPAQIYTNESANPFEILKNKCVSIQELEKIDICLHIPLLNVEYENFKIADGFIKAIEEVLNNPDQKSIQKIFEKYGDYITKKVVIGGALRIKSKYPKDRKSIMEDFDILKASLYWINEQIFSGTSNLFSQVSYGNSFTIEDMNNQRITSLHELKVWMEDIYEYRKGYVIAFNEIIPTHTLLKDEIKQEIIKVCGKLREVKIEHMIVPYITNAPNPVYLNNWAENSPIIHLCHWINNLYLHFGLMVQQNSLKYGSEIALEFLEIPEICKSDLKSYMYLRQPSKGEAFTLVNLINIDNFDIKKVPFLTESLTKLHPIFDNQHKSNEVHCFIASEKIKLIFNKDKLRPSRKFLRAVDEAISSNYPFHDLKNVFDKFGYLCPKSIILGKTFSKIYISDNNDKLINDEHINFNVNIDESRIVEENLIKWSESVKNLDTSFFLDFNGDITNRNEIYFNLKNSYEKQNWRTVTQDVIPLYKILPKAMQNDIESIASDDYHIVMTGFTGIMHNNQTYVNIKFEKLLYYNNYEIFGCLIIDEQNASDVMIRFNLANQYGCRATIHKLDNKSILIGAQIFWLILAKGHGYFSRQSRDIKITHGKEILTGELPINVKISLPTWSNSCIFVTGFDSNNFDKNQIIKSKIKSATHALNALAKKEKESKINHLMTDLSLDVFQYNSETQSVIFEDLTMRWCVIDTYGKDHITVDVGVNYSNLVKWSILGDVITSNVNFKKETAVNQTLSSDYETKVVENTVQPFLPFFQTVSVIIDSIMKAYKNGKCNQKICLALIDRVEIAQQAVKSLQRQQMENEELFRKQDYYNAWVRFVTVLENINKFVKDVTQLSNLQKYSNANAVKDAFDKNIKEFEVVCKDLDFALAIYDMNKSEVENKKIMEDIDVLTKAYKDRVPEIKPKELVSRPSDNDGKTILKRIYRGIEVACIKILVEKDDIKSCAEFAILHELRICPYIIGFHGLSKINNSSVMVLIGLRMMNEFYEPKISNFGFSRIEQDTELKIVNISSMIRWLAPEKISQSQYDLNVKNDHQCEMYSFGMLLWELCYQRIPYENINSAPEIEQLVRNKKREKIMLDSSPIAQELFRIIKQAWNHIPSERPKVMNVLTTLREAYEKYVPKGTSPMIFPKHVSENNISSYGPSSNVNEGPHSDGNYFEEFLEDSSIDNIPAIKTLIPFEMGYKAHQEKNYKTAWECFSGLAECGNNRAKYWKGYYLLSGYHVQKDMDAALKLFKEAADNNVSEAQLRYAFTLIEKNSKEYSEIIKYIKMSADNGNEIALYNLGIIYMEGLYREPINKERAKHYARLAALKNYPKAIELLKKLNFENPSDVEMQDA</sequence>
<dbReference type="SMART" id="SM00671">
    <property type="entry name" value="SEL1"/>
    <property type="match status" value="3"/>
</dbReference>
<evidence type="ECO:0000259" key="2">
    <source>
        <dbReference type="PROSITE" id="PS50011"/>
    </source>
</evidence>
<keyword evidence="1" id="KW-0175">Coiled coil</keyword>
<dbReference type="GO" id="GO:0004674">
    <property type="term" value="F:protein serine/threonine kinase activity"/>
    <property type="evidence" value="ECO:0007669"/>
    <property type="project" value="TreeGrafter"/>
</dbReference>
<dbReference type="Proteomes" id="UP000439903">
    <property type="component" value="Unassembled WGS sequence"/>
</dbReference>
<organism evidence="3 4">
    <name type="scientific">Gigaspora margarita</name>
    <dbReference type="NCBI Taxonomy" id="4874"/>
    <lineage>
        <taxon>Eukaryota</taxon>
        <taxon>Fungi</taxon>
        <taxon>Fungi incertae sedis</taxon>
        <taxon>Mucoromycota</taxon>
        <taxon>Glomeromycotina</taxon>
        <taxon>Glomeromycetes</taxon>
        <taxon>Diversisporales</taxon>
        <taxon>Gigasporaceae</taxon>
        <taxon>Gigaspora</taxon>
    </lineage>
</organism>
<gene>
    <name evidence="3" type="ORF">F8M41_005899</name>
</gene>
<feature type="domain" description="Protein kinase" evidence="2">
    <location>
        <begin position="1"/>
        <end position="280"/>
    </location>
</feature>
<dbReference type="EMBL" id="WTPW01000158">
    <property type="protein sequence ID" value="KAF0541056.1"/>
    <property type="molecule type" value="Genomic_DNA"/>
</dbReference>
<dbReference type="GO" id="GO:0007166">
    <property type="term" value="P:cell surface receptor signaling pathway"/>
    <property type="evidence" value="ECO:0007669"/>
    <property type="project" value="InterPro"/>
</dbReference>
<proteinExistence type="predicted"/>
<feature type="domain" description="Protein kinase" evidence="2">
    <location>
        <begin position="1121"/>
        <end position="1479"/>
    </location>
</feature>
<dbReference type="Gene3D" id="1.20.930.20">
    <property type="entry name" value="Adaptor protein Cbl, N-terminal domain"/>
    <property type="match status" value="1"/>
</dbReference>
<evidence type="ECO:0000313" key="4">
    <source>
        <dbReference type="Proteomes" id="UP000439903"/>
    </source>
</evidence>
<name>A0A8H4AX12_GIGMA</name>
<dbReference type="Pfam" id="PF08238">
    <property type="entry name" value="Sel1"/>
    <property type="match status" value="2"/>
</dbReference>
<reference evidence="3 4" key="1">
    <citation type="journal article" date="2019" name="Environ. Microbiol.">
        <title>At the nexus of three kingdoms: the genome of the mycorrhizal fungus Gigaspora margarita provides insights into plant, endobacterial and fungal interactions.</title>
        <authorList>
            <person name="Venice F."/>
            <person name="Ghignone S."/>
            <person name="Salvioli di Fossalunga A."/>
            <person name="Amselem J."/>
            <person name="Novero M."/>
            <person name="Xianan X."/>
            <person name="Sedzielewska Toro K."/>
            <person name="Morin E."/>
            <person name="Lipzen A."/>
            <person name="Grigoriev I.V."/>
            <person name="Henrissat B."/>
            <person name="Martin F.M."/>
            <person name="Bonfante P."/>
        </authorList>
    </citation>
    <scope>NUCLEOTIDE SEQUENCE [LARGE SCALE GENOMIC DNA]</scope>
    <source>
        <strain evidence="3 4">BEG34</strain>
    </source>
</reference>
<keyword evidence="3" id="KW-0418">Kinase</keyword>
<evidence type="ECO:0000313" key="3">
    <source>
        <dbReference type="EMBL" id="KAF0541056.1"/>
    </source>
</evidence>
<dbReference type="GO" id="GO:0005524">
    <property type="term" value="F:ATP binding"/>
    <property type="evidence" value="ECO:0007669"/>
    <property type="project" value="InterPro"/>
</dbReference>
<dbReference type="InterPro" id="IPR011009">
    <property type="entry name" value="Kinase-like_dom_sf"/>
</dbReference>
<evidence type="ECO:0000256" key="1">
    <source>
        <dbReference type="SAM" id="Coils"/>
    </source>
</evidence>
<dbReference type="Gene3D" id="1.25.40.10">
    <property type="entry name" value="Tetratricopeptide repeat domain"/>
    <property type="match status" value="1"/>
</dbReference>
<dbReference type="PROSITE" id="PS50011">
    <property type="entry name" value="PROTEIN_KINASE_DOM"/>
    <property type="match status" value="2"/>
</dbReference>
<dbReference type="SUPFAM" id="SSF81901">
    <property type="entry name" value="HCP-like"/>
    <property type="match status" value="1"/>
</dbReference>
<dbReference type="InterPro" id="IPR000719">
    <property type="entry name" value="Prot_kinase_dom"/>
</dbReference>
<accession>A0A8H4AX12</accession>
<keyword evidence="4" id="KW-1185">Reference proteome</keyword>